<accession>A0A453BGJ2</accession>
<organism evidence="1 2">
    <name type="scientific">Aegilops tauschii subsp. strangulata</name>
    <name type="common">Goatgrass</name>
    <dbReference type="NCBI Taxonomy" id="200361"/>
    <lineage>
        <taxon>Eukaryota</taxon>
        <taxon>Viridiplantae</taxon>
        <taxon>Streptophyta</taxon>
        <taxon>Embryophyta</taxon>
        <taxon>Tracheophyta</taxon>
        <taxon>Spermatophyta</taxon>
        <taxon>Magnoliopsida</taxon>
        <taxon>Liliopsida</taxon>
        <taxon>Poales</taxon>
        <taxon>Poaceae</taxon>
        <taxon>BOP clade</taxon>
        <taxon>Pooideae</taxon>
        <taxon>Triticodae</taxon>
        <taxon>Triticeae</taxon>
        <taxon>Triticinae</taxon>
        <taxon>Aegilops</taxon>
    </lineage>
</organism>
<reference evidence="1" key="5">
    <citation type="journal article" date="2021" name="G3 (Bethesda)">
        <title>Aegilops tauschii genome assembly Aet v5.0 features greater sequence contiguity and improved annotation.</title>
        <authorList>
            <person name="Wang L."/>
            <person name="Zhu T."/>
            <person name="Rodriguez J.C."/>
            <person name="Deal K.R."/>
            <person name="Dubcovsky J."/>
            <person name="McGuire P.E."/>
            <person name="Lux T."/>
            <person name="Spannagl M."/>
            <person name="Mayer K.F.X."/>
            <person name="Baldrich P."/>
            <person name="Meyers B.C."/>
            <person name="Huo N."/>
            <person name="Gu Y.Q."/>
            <person name="Zhou H."/>
            <person name="Devos K.M."/>
            <person name="Bennetzen J.L."/>
            <person name="Unver T."/>
            <person name="Budak H."/>
            <person name="Gulick P.J."/>
            <person name="Galiba G."/>
            <person name="Kalapos B."/>
            <person name="Nelson D.R."/>
            <person name="Li P."/>
            <person name="You F.M."/>
            <person name="Luo M.C."/>
            <person name="Dvorak J."/>
        </authorList>
    </citation>
    <scope>NUCLEOTIDE SEQUENCE [LARGE SCALE GENOMIC DNA]</scope>
    <source>
        <strain evidence="1">cv. AL8/78</strain>
    </source>
</reference>
<reference evidence="1" key="4">
    <citation type="submission" date="2019-03" db="UniProtKB">
        <authorList>
            <consortium name="EnsemblPlants"/>
        </authorList>
    </citation>
    <scope>IDENTIFICATION</scope>
</reference>
<proteinExistence type="predicted"/>
<evidence type="ECO:0000313" key="2">
    <source>
        <dbReference type="Proteomes" id="UP000015105"/>
    </source>
</evidence>
<dbReference type="AlphaFoldDB" id="A0A453BGJ2"/>
<reference evidence="1" key="3">
    <citation type="journal article" date="2017" name="Nature">
        <title>Genome sequence of the progenitor of the wheat D genome Aegilops tauschii.</title>
        <authorList>
            <person name="Luo M.C."/>
            <person name="Gu Y.Q."/>
            <person name="Puiu D."/>
            <person name="Wang H."/>
            <person name="Twardziok S.O."/>
            <person name="Deal K.R."/>
            <person name="Huo N."/>
            <person name="Zhu T."/>
            <person name="Wang L."/>
            <person name="Wang Y."/>
            <person name="McGuire P.E."/>
            <person name="Liu S."/>
            <person name="Long H."/>
            <person name="Ramasamy R.K."/>
            <person name="Rodriguez J.C."/>
            <person name="Van S.L."/>
            <person name="Yuan L."/>
            <person name="Wang Z."/>
            <person name="Xia Z."/>
            <person name="Xiao L."/>
            <person name="Anderson O.D."/>
            <person name="Ouyang S."/>
            <person name="Liang Y."/>
            <person name="Zimin A.V."/>
            <person name="Pertea G."/>
            <person name="Qi P."/>
            <person name="Bennetzen J.L."/>
            <person name="Dai X."/>
            <person name="Dawson M.W."/>
            <person name="Muller H.G."/>
            <person name="Kugler K."/>
            <person name="Rivarola-Duarte L."/>
            <person name="Spannagl M."/>
            <person name="Mayer K.F.X."/>
            <person name="Lu F.H."/>
            <person name="Bevan M.W."/>
            <person name="Leroy P."/>
            <person name="Li P."/>
            <person name="You F.M."/>
            <person name="Sun Q."/>
            <person name="Liu Z."/>
            <person name="Lyons E."/>
            <person name="Wicker T."/>
            <person name="Salzberg S.L."/>
            <person name="Devos K.M."/>
            <person name="Dvorak J."/>
        </authorList>
    </citation>
    <scope>NUCLEOTIDE SEQUENCE [LARGE SCALE GENOMIC DNA]</scope>
    <source>
        <strain evidence="1">cv. AL8/78</strain>
    </source>
</reference>
<protein>
    <submittedName>
        <fullName evidence="1">Uncharacterized protein</fullName>
    </submittedName>
</protein>
<dbReference type="Gramene" id="AET2Gv20498800.23">
    <property type="protein sequence ID" value="AET2Gv20498800.23"/>
    <property type="gene ID" value="AET2Gv20498800"/>
</dbReference>
<dbReference type="Proteomes" id="UP000015105">
    <property type="component" value="Chromosome 2D"/>
</dbReference>
<keyword evidence="2" id="KW-1185">Reference proteome</keyword>
<sequence length="213" mass="23813">MTQLPGQLIAAMTSQWLDLRQSWVSAKLLWQLVVDESKDALAVKVFFAILFSKMICPGPAVRVGREAAMLDGIVFEDMATMDFCQLVVDELKRAAIRWQDPNIIQAGPEGCGVVLVLMYLDCCLLKAVSVMHVQTPRANFLTEKVLNSIFLKDIVKKGGKILDGYVFGKLGIAYCQQVPLGKVVIALFLMHMSLPARQNNMHRMRLVVARMQM</sequence>
<reference evidence="2" key="1">
    <citation type="journal article" date="2014" name="Science">
        <title>Ancient hybridizations among the ancestral genomes of bread wheat.</title>
        <authorList>
            <consortium name="International Wheat Genome Sequencing Consortium,"/>
            <person name="Marcussen T."/>
            <person name="Sandve S.R."/>
            <person name="Heier L."/>
            <person name="Spannagl M."/>
            <person name="Pfeifer M."/>
            <person name="Jakobsen K.S."/>
            <person name="Wulff B.B."/>
            <person name="Steuernagel B."/>
            <person name="Mayer K.F."/>
            <person name="Olsen O.A."/>
        </authorList>
    </citation>
    <scope>NUCLEOTIDE SEQUENCE [LARGE SCALE GENOMIC DNA]</scope>
    <source>
        <strain evidence="2">cv. AL8/78</strain>
    </source>
</reference>
<dbReference type="EnsemblPlants" id="AET2Gv20498800.23">
    <property type="protein sequence ID" value="AET2Gv20498800.23"/>
    <property type="gene ID" value="AET2Gv20498800"/>
</dbReference>
<reference evidence="2" key="2">
    <citation type="journal article" date="2017" name="Nat. Plants">
        <title>The Aegilops tauschii genome reveals multiple impacts of transposons.</title>
        <authorList>
            <person name="Zhao G."/>
            <person name="Zou C."/>
            <person name="Li K."/>
            <person name="Wang K."/>
            <person name="Li T."/>
            <person name="Gao L."/>
            <person name="Zhang X."/>
            <person name="Wang H."/>
            <person name="Yang Z."/>
            <person name="Liu X."/>
            <person name="Jiang W."/>
            <person name="Mao L."/>
            <person name="Kong X."/>
            <person name="Jiao Y."/>
            <person name="Jia J."/>
        </authorList>
    </citation>
    <scope>NUCLEOTIDE SEQUENCE [LARGE SCALE GENOMIC DNA]</scope>
    <source>
        <strain evidence="2">cv. AL8/78</strain>
    </source>
</reference>
<name>A0A453BGJ2_AEGTS</name>
<evidence type="ECO:0000313" key="1">
    <source>
        <dbReference type="EnsemblPlants" id="AET2Gv20498800.23"/>
    </source>
</evidence>